<dbReference type="InterPro" id="IPR039650">
    <property type="entry name" value="HdrA-like"/>
</dbReference>
<protein>
    <recommendedName>
        <fullName evidence="9">FAD-dependent oxidoreductase</fullName>
    </recommendedName>
</protein>
<evidence type="ECO:0008006" key="9">
    <source>
        <dbReference type="Google" id="ProtNLM"/>
    </source>
</evidence>
<accession>A0A837KIU3</accession>
<evidence type="ECO:0000256" key="2">
    <source>
        <dbReference type="ARBA" id="ARBA00023002"/>
    </source>
</evidence>
<name>A0A837KIU3_9BACL</name>
<dbReference type="GO" id="GO:0051536">
    <property type="term" value="F:iron-sulfur cluster binding"/>
    <property type="evidence" value="ECO:0007669"/>
    <property type="project" value="UniProtKB-KW"/>
</dbReference>
<evidence type="ECO:0000313" key="7">
    <source>
        <dbReference type="Proteomes" id="UP000035218"/>
    </source>
</evidence>
<evidence type="ECO:0000313" key="6">
    <source>
        <dbReference type="EMBL" id="KLH96229.1"/>
    </source>
</evidence>
<dbReference type="GO" id="GO:0046872">
    <property type="term" value="F:metal ion binding"/>
    <property type="evidence" value="ECO:0007669"/>
    <property type="project" value="UniProtKB-KW"/>
</dbReference>
<evidence type="ECO:0000256" key="3">
    <source>
        <dbReference type="ARBA" id="ARBA00023004"/>
    </source>
</evidence>
<keyword evidence="4" id="KW-0411">Iron-sulfur</keyword>
<dbReference type="PANTHER" id="PTHR43498">
    <property type="entry name" value="FERREDOXIN:COB-COM HETERODISULFIDE REDUCTASE SUBUNIT A"/>
    <property type="match status" value="1"/>
</dbReference>
<proteinExistence type="predicted"/>
<evidence type="ECO:0000256" key="4">
    <source>
        <dbReference type="ARBA" id="ARBA00023014"/>
    </source>
</evidence>
<dbReference type="EMBL" id="BJOL01000023">
    <property type="protein sequence ID" value="GED59783.1"/>
    <property type="molecule type" value="Genomic_DNA"/>
</dbReference>
<organism evidence="6 7">
    <name type="scientific">Brevibacillus formosus</name>
    <dbReference type="NCBI Taxonomy" id="54913"/>
    <lineage>
        <taxon>Bacteria</taxon>
        <taxon>Bacillati</taxon>
        <taxon>Bacillota</taxon>
        <taxon>Bacilli</taxon>
        <taxon>Bacillales</taxon>
        <taxon>Paenibacillaceae</taxon>
        <taxon>Brevibacillus</taxon>
    </lineage>
</organism>
<dbReference type="Pfam" id="PF12831">
    <property type="entry name" value="FAD_oxidored"/>
    <property type="match status" value="1"/>
</dbReference>
<dbReference type="Proteomes" id="UP000035218">
    <property type="component" value="Unassembled WGS sequence"/>
</dbReference>
<dbReference type="PANTHER" id="PTHR43498:SF1">
    <property type="entry name" value="COB--COM HETERODISULFIDE REDUCTASE IRON-SULFUR SUBUNIT A"/>
    <property type="match status" value="1"/>
</dbReference>
<dbReference type="EMBL" id="LDCN01000011">
    <property type="protein sequence ID" value="KLH96229.1"/>
    <property type="molecule type" value="Genomic_DNA"/>
</dbReference>
<comment type="caution">
    <text evidence="6">The sequence shown here is derived from an EMBL/GenBank/DDBJ whole genome shotgun (WGS) entry which is preliminary data.</text>
</comment>
<reference evidence="6 7" key="1">
    <citation type="submission" date="2015-05" db="EMBL/GenBank/DDBJ databases">
        <title>Genome sequencing project for genomic taxonomy and phylogenomics of Bacillus-like bacteria.</title>
        <authorList>
            <person name="Liu B."/>
            <person name="Wang J."/>
            <person name="Zhu Y."/>
            <person name="Liu G."/>
            <person name="Chen Q."/>
            <person name="Chen Z."/>
            <person name="Lan J."/>
            <person name="Che J."/>
            <person name="Ge C."/>
            <person name="Shi H."/>
            <person name="Pan Z."/>
            <person name="Liu X."/>
        </authorList>
    </citation>
    <scope>NUCLEOTIDE SEQUENCE [LARGE SCALE GENOMIC DNA]</scope>
    <source>
        <strain evidence="6 7">DSM 9885</strain>
    </source>
</reference>
<keyword evidence="1" id="KW-0479">Metal-binding</keyword>
<reference evidence="5 8" key="2">
    <citation type="submission" date="2019-06" db="EMBL/GenBank/DDBJ databases">
        <title>Whole genome shotgun sequence of Brevibacillus formosus NBRC 15716.</title>
        <authorList>
            <person name="Hosoyama A."/>
            <person name="Uohara A."/>
            <person name="Ohji S."/>
            <person name="Ichikawa N."/>
        </authorList>
    </citation>
    <scope>NUCLEOTIDE SEQUENCE [LARGE SCALE GENOMIC DNA]</scope>
    <source>
        <strain evidence="5 8">NBRC 15716</strain>
    </source>
</reference>
<keyword evidence="8" id="KW-1185">Reference proteome</keyword>
<gene>
    <name evidence="6" type="ORF">AA984_26015</name>
    <name evidence="5" type="ORF">BFO01nite_39150</name>
</gene>
<dbReference type="AlphaFoldDB" id="A0A837KIU3"/>
<keyword evidence="2" id="KW-0560">Oxidoreductase</keyword>
<dbReference type="Proteomes" id="UP000319498">
    <property type="component" value="Unassembled WGS sequence"/>
</dbReference>
<evidence type="ECO:0000313" key="8">
    <source>
        <dbReference type="Proteomes" id="UP000319498"/>
    </source>
</evidence>
<dbReference type="GO" id="GO:0016491">
    <property type="term" value="F:oxidoreductase activity"/>
    <property type="evidence" value="ECO:0007669"/>
    <property type="project" value="UniProtKB-KW"/>
</dbReference>
<evidence type="ECO:0000313" key="5">
    <source>
        <dbReference type="EMBL" id="GED59783.1"/>
    </source>
</evidence>
<keyword evidence="3" id="KW-0408">Iron</keyword>
<evidence type="ECO:0000256" key="1">
    <source>
        <dbReference type="ARBA" id="ARBA00022723"/>
    </source>
</evidence>
<sequence>MAADIEGEGAYDIPYRCLIPQSVDNLLAAGRCISTTHEALATTRLTPSCMATGQAAGTAAAIAFHGKTIPRSIHVAKLQEQLRLADAVLE</sequence>